<evidence type="ECO:0000256" key="10">
    <source>
        <dbReference type="SAM" id="MobiDB-lite"/>
    </source>
</evidence>
<dbReference type="Pfam" id="PF00856">
    <property type="entry name" value="SET"/>
    <property type="match status" value="1"/>
</dbReference>
<evidence type="ECO:0000256" key="6">
    <source>
        <dbReference type="ARBA" id="ARBA00022853"/>
    </source>
</evidence>
<dbReference type="PROSITE" id="PS50867">
    <property type="entry name" value="PRE_SET"/>
    <property type="match status" value="1"/>
</dbReference>
<evidence type="ECO:0000256" key="4">
    <source>
        <dbReference type="ARBA" id="ARBA00022679"/>
    </source>
</evidence>
<keyword evidence="2" id="KW-0158">Chromosome</keyword>
<keyword evidence="16" id="KW-1185">Reference proteome</keyword>
<feature type="region of interest" description="Disordered" evidence="10">
    <location>
        <begin position="23"/>
        <end position="46"/>
    </location>
</feature>
<dbReference type="Proteomes" id="UP000091857">
    <property type="component" value="Chromosome 1"/>
</dbReference>
<feature type="domain" description="SET" evidence="11">
    <location>
        <begin position="862"/>
        <end position="1005"/>
    </location>
</feature>
<dbReference type="GO" id="GO:0005634">
    <property type="term" value="C:nucleus"/>
    <property type="evidence" value="ECO:0007669"/>
    <property type="project" value="UniProtKB-SubCell"/>
</dbReference>
<evidence type="ECO:0000256" key="7">
    <source>
        <dbReference type="ARBA" id="ARBA00023242"/>
    </source>
</evidence>
<evidence type="ECO:0000256" key="8">
    <source>
        <dbReference type="ARBA" id="ARBA00023328"/>
    </source>
</evidence>
<dbReference type="PROSITE" id="PS51575">
    <property type="entry name" value="SAM_MT43_SUVAR39_2"/>
    <property type="match status" value="1"/>
</dbReference>
<dbReference type="PANTHER" id="PTHR45660:SF46">
    <property type="entry name" value="HISTONE-LYSINE N-METHYLTRANSFERASE, H3 LYSINE-9 SPECIFIC SUVH6"/>
    <property type="match status" value="1"/>
</dbReference>
<evidence type="ECO:0000313" key="16">
    <source>
        <dbReference type="Proteomes" id="UP000091857"/>
    </source>
</evidence>
<feature type="region of interest" description="Disordered" evidence="10">
    <location>
        <begin position="120"/>
        <end position="139"/>
    </location>
</feature>
<dbReference type="Pfam" id="PF05033">
    <property type="entry name" value="Pre-SET"/>
    <property type="match status" value="1"/>
</dbReference>
<dbReference type="GO" id="GO:0042054">
    <property type="term" value="F:histone methyltransferase activity"/>
    <property type="evidence" value="ECO:0000318"/>
    <property type="project" value="GO_Central"/>
</dbReference>
<dbReference type="STRING" id="3983.A0A251LP74"/>
<dbReference type="EMBL" id="CM004387">
    <property type="protein sequence ID" value="OAY60122.1"/>
    <property type="molecule type" value="Genomic_DNA"/>
</dbReference>
<dbReference type="InterPro" id="IPR025794">
    <property type="entry name" value="H3-K9-MeTrfase_plant"/>
</dbReference>
<keyword evidence="4" id="KW-0808">Transferase</keyword>
<evidence type="ECO:0000259" key="14">
    <source>
        <dbReference type="PROSITE" id="PS51015"/>
    </source>
</evidence>
<evidence type="ECO:0000256" key="2">
    <source>
        <dbReference type="ARBA" id="ARBA00022454"/>
    </source>
</evidence>
<dbReference type="SMART" id="SM00466">
    <property type="entry name" value="SRA"/>
    <property type="match status" value="1"/>
</dbReference>
<dbReference type="InterPro" id="IPR001214">
    <property type="entry name" value="SET_dom"/>
</dbReference>
<dbReference type="SMART" id="SM00317">
    <property type="entry name" value="SET"/>
    <property type="match status" value="1"/>
</dbReference>
<keyword evidence="8" id="KW-0137">Centromere</keyword>
<evidence type="ECO:0000256" key="3">
    <source>
        <dbReference type="ARBA" id="ARBA00022603"/>
    </source>
</evidence>
<dbReference type="PANTHER" id="PTHR45660">
    <property type="entry name" value="HISTONE-LYSINE N-METHYLTRANSFERASE SETMAR"/>
    <property type="match status" value="1"/>
</dbReference>
<dbReference type="GO" id="GO:0032259">
    <property type="term" value="P:methylation"/>
    <property type="evidence" value="ECO:0007669"/>
    <property type="project" value="UniProtKB-KW"/>
</dbReference>
<evidence type="ECO:0000256" key="5">
    <source>
        <dbReference type="ARBA" id="ARBA00022691"/>
    </source>
</evidence>
<dbReference type="InterPro" id="IPR003105">
    <property type="entry name" value="SRA_YDG"/>
</dbReference>
<evidence type="ECO:0008006" key="17">
    <source>
        <dbReference type="Google" id="ProtNLM"/>
    </source>
</evidence>
<dbReference type="SUPFAM" id="SSF88697">
    <property type="entry name" value="PUA domain-like"/>
    <property type="match status" value="1"/>
</dbReference>
<dbReference type="InterPro" id="IPR007728">
    <property type="entry name" value="Pre-SET_dom"/>
</dbReference>
<keyword evidence="3" id="KW-0489">Methyltransferase</keyword>
<dbReference type="Gene3D" id="2.30.280.10">
    <property type="entry name" value="SRA-YDG"/>
    <property type="match status" value="1"/>
</dbReference>
<evidence type="ECO:0000256" key="1">
    <source>
        <dbReference type="ARBA" id="ARBA00004584"/>
    </source>
</evidence>
<feature type="domain" description="YDG" evidence="14">
    <location>
        <begin position="582"/>
        <end position="729"/>
    </location>
</feature>
<evidence type="ECO:0000313" key="15">
    <source>
        <dbReference type="EMBL" id="OAY60123.1"/>
    </source>
</evidence>
<dbReference type="Gramene" id="Manes.01G087700.10.v8.1">
    <property type="protein sequence ID" value="Manes.01G087700.10.v8.1.CDS.1"/>
    <property type="gene ID" value="Manes.01G087700.v8.1"/>
</dbReference>
<reference evidence="15 16" key="1">
    <citation type="submission" date="2016-02" db="EMBL/GenBank/DDBJ databases">
        <title>WGS assembly of Manihot esculenta.</title>
        <authorList>
            <person name="Bredeson J.V."/>
            <person name="Prochnik S.E."/>
            <person name="Lyons J.B."/>
            <person name="Schmutz J."/>
            <person name="Grimwood J."/>
            <person name="Vrebalov J."/>
            <person name="Bart R.S."/>
            <person name="Amuge T."/>
            <person name="Ferguson M.E."/>
            <person name="Green R."/>
            <person name="Putnam N."/>
            <person name="Stites J."/>
            <person name="Rounsley S."/>
            <person name="Rokhsar D.S."/>
        </authorList>
    </citation>
    <scope>NUCLEOTIDE SEQUENCE [LARGE SCALE GENOMIC DNA]</scope>
    <source>
        <strain evidence="16">cv. AM560-2</strain>
        <tissue evidence="15">Leaf</tissue>
    </source>
</reference>
<proteinExistence type="predicted"/>
<dbReference type="InterPro" id="IPR046341">
    <property type="entry name" value="SET_dom_sf"/>
</dbReference>
<dbReference type="OMA" id="RKECIEP"/>
<accession>A0A251LP74</accession>
<dbReference type="InterPro" id="IPR003616">
    <property type="entry name" value="Post-SET_dom"/>
</dbReference>
<dbReference type="Pfam" id="PF02182">
    <property type="entry name" value="SAD_SRA"/>
    <property type="match status" value="1"/>
</dbReference>
<dbReference type="InterPro" id="IPR051357">
    <property type="entry name" value="H3K9_HMTase_SUVAR3-9"/>
</dbReference>
<name>A0A251LP74_MANES</name>
<dbReference type="SUPFAM" id="SSF82199">
    <property type="entry name" value="SET domain"/>
    <property type="match status" value="1"/>
</dbReference>
<evidence type="ECO:0000259" key="12">
    <source>
        <dbReference type="PROSITE" id="PS50867"/>
    </source>
</evidence>
<feature type="region of interest" description="Disordered" evidence="10">
    <location>
        <begin position="412"/>
        <end position="432"/>
    </location>
</feature>
<dbReference type="SMART" id="SM00468">
    <property type="entry name" value="PreSET"/>
    <property type="match status" value="1"/>
</dbReference>
<feature type="compositionally biased region" description="Polar residues" evidence="10">
    <location>
        <begin position="283"/>
        <end position="292"/>
    </location>
</feature>
<organism evidence="15 16">
    <name type="scientific">Manihot esculenta</name>
    <name type="common">Cassava</name>
    <name type="synonym">Jatropha manihot</name>
    <dbReference type="NCBI Taxonomy" id="3983"/>
    <lineage>
        <taxon>Eukaryota</taxon>
        <taxon>Viridiplantae</taxon>
        <taxon>Streptophyta</taxon>
        <taxon>Embryophyta</taxon>
        <taxon>Tracheophyta</taxon>
        <taxon>Spermatophyta</taxon>
        <taxon>Magnoliopsida</taxon>
        <taxon>eudicotyledons</taxon>
        <taxon>Gunneridae</taxon>
        <taxon>Pentapetalae</taxon>
        <taxon>rosids</taxon>
        <taxon>fabids</taxon>
        <taxon>Malpighiales</taxon>
        <taxon>Euphorbiaceae</taxon>
        <taxon>Crotonoideae</taxon>
        <taxon>Manihoteae</taxon>
        <taxon>Manihot</taxon>
    </lineage>
</organism>
<dbReference type="CDD" id="cd10545">
    <property type="entry name" value="SET_AtSUVH-like"/>
    <property type="match status" value="1"/>
</dbReference>
<dbReference type="PROSITE" id="PS50868">
    <property type="entry name" value="POST_SET"/>
    <property type="match status" value="1"/>
</dbReference>
<dbReference type="OrthoDB" id="5792673at2759"/>
<dbReference type="GO" id="GO:0008270">
    <property type="term" value="F:zinc ion binding"/>
    <property type="evidence" value="ECO:0007669"/>
    <property type="project" value="InterPro"/>
</dbReference>
<evidence type="ECO:0000256" key="9">
    <source>
        <dbReference type="PROSITE-ProRule" id="PRU00358"/>
    </source>
</evidence>
<evidence type="ECO:0000259" key="11">
    <source>
        <dbReference type="PROSITE" id="PS50280"/>
    </source>
</evidence>
<comment type="subcellular location">
    <subcellularLocation>
        <location evidence="1">Chromosome</location>
        <location evidence="1">Centromere</location>
    </subcellularLocation>
    <subcellularLocation>
        <location evidence="9">Nucleus</location>
    </subcellularLocation>
</comment>
<dbReference type="AlphaFoldDB" id="A0A251LP74"/>
<sequence>MGFADTLQIESTSVVSLSNCSHSEGKSGRLLMENGHSDSRAGLSKYKRRRVSAVRDFPPGCGRFDLRISPRPNTEAICIGLAENSVDQGRSGDASGDGTRLESQSPIVLENLDLPVMPRQTNHEESKPEAPVVSSDPRGGLNSVNIKPDKMPSPGAPDTLNDAGNIETLKSLEHAKVDVQKDMLKVDVSGPVESLVPPNYPPRRRISAVRDFPPFCGRNSPRLIKESGNIIFASIEKKNIGKEKSCVEEELTNCAVKTDVKKVGENVQNGGAEKHRLARDVSSFGSDSTQVKSEGPTAIDMTNQDEYGASCEMKKIQKDSLEESIKSPRGNIQNQCDLKSEAVPETGKRSIQGLEDNLEMDFGFKMEKKISGRELLSLSGCTNTRLKEDIEGLEFPLQRVVVQGLMASGNDPWRQGKMAHKPKNFVGDTNEGKGKKNDCTVLQISGSAVRTKDSVDNFGVEHMKKNKISSPSGKAYQGIDQMVVWETKDEPDDFQSVGSSHNFDVTLPPSCPSSLSGKGNGNDVFVTRNKVRETLRLFQVVYRKLVKEDESKMKNIKRPDLVAATVLKNNGKFVNTNKKIIGSVPGVEVGDEFQYRVELNVIGLHRQIQGGIDYVKEGKTVLATSIVASGGYDDDMDDSDVLIYTGSGGIAKGGDKEPEDQKLERGNLALKNSMVAKNPVRVIRGQTRVSESSSARTRTYVYDGLYLVKKCWQEMGPHGKLVFKFRLDRIPGQPELAWKVVKKSKKFKVREGLCVDDISNGKELIPICAVNTTDNEKPPLFEYITHVIYRNWCSPIPPRGCDCTNGCSETGKCSCVAKNGGEIPYNHNGAIVEAKPLVYECGPSCKCPPSCYNRVSQNGIKFQLEIFKTESRGWGVRSLNSIPSGSFICEYAGEILEEKEAEQRTGNDEYLFDIGNNSGDSSLWDGLSNLLSGTRPSSCEVMEESSFTIDAAKYGNVGRFINHSCSPNLYAQNVLYDHEDKRFPHIMLFAAENIPPLQELTYHYNYTIDQVLDSDGNIKKKSCYCGSSECTGRMY</sequence>
<dbReference type="GO" id="GO:0003690">
    <property type="term" value="F:double-stranded DNA binding"/>
    <property type="evidence" value="ECO:0000318"/>
    <property type="project" value="GO_Central"/>
</dbReference>
<dbReference type="PROSITE" id="PS51015">
    <property type="entry name" value="YDG"/>
    <property type="match status" value="1"/>
</dbReference>
<dbReference type="Gene3D" id="2.170.270.10">
    <property type="entry name" value="SET domain"/>
    <property type="match status" value="1"/>
</dbReference>
<feature type="domain" description="Pre-SET" evidence="12">
    <location>
        <begin position="799"/>
        <end position="859"/>
    </location>
</feature>
<dbReference type="InterPro" id="IPR015947">
    <property type="entry name" value="PUA-like_sf"/>
</dbReference>
<dbReference type="PROSITE" id="PS50280">
    <property type="entry name" value="SET"/>
    <property type="match status" value="1"/>
</dbReference>
<dbReference type="FunFam" id="2.30.280.10:FF:000003">
    <property type="entry name" value="Histone-lysine N-methyltransferase, H3 lysine-9 specific SUVH5"/>
    <property type="match status" value="1"/>
</dbReference>
<keyword evidence="5" id="KW-0949">S-adenosyl-L-methionine</keyword>
<gene>
    <name evidence="15" type="ORF">MANES_01G087700</name>
</gene>
<keyword evidence="7 9" id="KW-0539">Nucleus</keyword>
<keyword evidence="6" id="KW-0156">Chromatin regulator</keyword>
<evidence type="ECO:0000259" key="13">
    <source>
        <dbReference type="PROSITE" id="PS50868"/>
    </source>
</evidence>
<dbReference type="GO" id="GO:0000775">
    <property type="term" value="C:chromosome, centromeric region"/>
    <property type="evidence" value="ECO:0007669"/>
    <property type="project" value="UniProtKB-SubCell"/>
</dbReference>
<feature type="domain" description="Post-SET" evidence="13">
    <location>
        <begin position="1019"/>
        <end position="1035"/>
    </location>
</feature>
<protein>
    <recommendedName>
        <fullName evidence="17">Histone-lysine N-methyltransferase</fullName>
    </recommendedName>
</protein>
<feature type="region of interest" description="Disordered" evidence="10">
    <location>
        <begin position="280"/>
        <end position="302"/>
    </location>
</feature>
<dbReference type="EMBL" id="CM004387">
    <property type="protein sequence ID" value="OAY60123.1"/>
    <property type="molecule type" value="Genomic_DNA"/>
</dbReference>
<dbReference type="InterPro" id="IPR036987">
    <property type="entry name" value="SRA-YDG_sf"/>
</dbReference>